<reference evidence="3 4" key="1">
    <citation type="journal article" date="2018" name="Arch. Microbiol.">
        <title>Hymenobacter segetis sp. nov., isolated from soil.</title>
        <authorList>
            <person name="Ten L.N."/>
            <person name="Lim S.J."/>
            <person name="Kim B.O."/>
            <person name="Kang I.K."/>
            <person name="Jung H.Y."/>
        </authorList>
    </citation>
    <scope>NUCLEOTIDE SEQUENCE [LARGE SCALE GENOMIC DNA]</scope>
    <source>
        <strain evidence="3 4">S7-3-11</strain>
    </source>
</reference>
<keyword evidence="2" id="KW-0732">Signal</keyword>
<organism evidence="3 4">
    <name type="scientific">Hymenobacter segetis</name>
    <dbReference type="NCBI Taxonomy" id="2025509"/>
    <lineage>
        <taxon>Bacteria</taxon>
        <taxon>Pseudomonadati</taxon>
        <taxon>Bacteroidota</taxon>
        <taxon>Cytophagia</taxon>
        <taxon>Cytophagales</taxon>
        <taxon>Hymenobacteraceae</taxon>
        <taxon>Hymenobacter</taxon>
    </lineage>
</organism>
<proteinExistence type="predicted"/>
<feature type="region of interest" description="Disordered" evidence="1">
    <location>
        <begin position="27"/>
        <end position="57"/>
    </location>
</feature>
<feature type="signal peptide" evidence="2">
    <location>
        <begin position="1"/>
        <end position="19"/>
    </location>
</feature>
<comment type="caution">
    <text evidence="3">The sequence shown here is derived from an EMBL/GenBank/DDBJ whole genome shotgun (WGS) entry which is preliminary data.</text>
</comment>
<evidence type="ECO:0000256" key="2">
    <source>
        <dbReference type="SAM" id="SignalP"/>
    </source>
</evidence>
<sequence length="282" mass="30619">MKRPLWLLCSTTVTLALLASCETSKPATDVSANAGGNSPSATRAGGSGESMESNGIRLTPFGDSPKFPEAQMQLRAPIAGSTVPSGEVAFDYQISNFLLTKMSGGPHMAEMANSMKGQHIHNIVDNEPYTAHYETKFSKPIPDGQHVVLSFLSRSYHESLKHRGAYDLRIINVGNTPAPATPIIDTKAPNLFYSRPKDTYSGADAKRIMLDFYLVNTTLEPGGNRVRATINGTEFMLDRWMPYMMEGLPAGENTVKLELVDASGTMIPGPYNSVTRKFTVAP</sequence>
<feature type="chain" id="PRO_5047496676" description="Phosphopeptide-binding protein" evidence="2">
    <location>
        <begin position="20"/>
        <end position="282"/>
    </location>
</feature>
<evidence type="ECO:0000313" key="4">
    <source>
        <dbReference type="Proteomes" id="UP001479606"/>
    </source>
</evidence>
<accession>A0ABU9LT75</accession>
<feature type="compositionally biased region" description="Polar residues" evidence="1">
    <location>
        <begin position="27"/>
        <end position="41"/>
    </location>
</feature>
<evidence type="ECO:0000313" key="3">
    <source>
        <dbReference type="EMBL" id="MEL5993897.1"/>
    </source>
</evidence>
<name>A0ABU9LT75_9BACT</name>
<evidence type="ECO:0008006" key="5">
    <source>
        <dbReference type="Google" id="ProtNLM"/>
    </source>
</evidence>
<dbReference type="EMBL" id="JBCEVZ010000011">
    <property type="protein sequence ID" value="MEL5993897.1"/>
    <property type="molecule type" value="Genomic_DNA"/>
</dbReference>
<dbReference type="RefSeq" id="WP_342296799.1">
    <property type="nucleotide sequence ID" value="NZ_JBCEVZ010000011.1"/>
</dbReference>
<keyword evidence="4" id="KW-1185">Reference proteome</keyword>
<dbReference type="Proteomes" id="UP001479606">
    <property type="component" value="Unassembled WGS sequence"/>
</dbReference>
<gene>
    <name evidence="3" type="ORF">AAFH49_06725</name>
</gene>
<dbReference type="PROSITE" id="PS51257">
    <property type="entry name" value="PROKAR_LIPOPROTEIN"/>
    <property type="match status" value="1"/>
</dbReference>
<evidence type="ECO:0000256" key="1">
    <source>
        <dbReference type="SAM" id="MobiDB-lite"/>
    </source>
</evidence>
<protein>
    <recommendedName>
        <fullName evidence="5">Phosphopeptide-binding protein</fullName>
    </recommendedName>
</protein>